<comment type="caution">
    <text evidence="3">The sequence shown here is derived from an EMBL/GenBank/DDBJ whole genome shotgun (WGS) entry which is preliminary data.</text>
</comment>
<feature type="transmembrane region" description="Helical" evidence="2">
    <location>
        <begin position="6"/>
        <end position="26"/>
    </location>
</feature>
<keyword evidence="2" id="KW-0472">Membrane</keyword>
<gene>
    <name evidence="3" type="ORF">AB675_1447</name>
</gene>
<name>A0A0N1NWX5_9EURO</name>
<organism evidence="3 4">
    <name type="scientific">Cyphellophora attinorum</name>
    <dbReference type="NCBI Taxonomy" id="1664694"/>
    <lineage>
        <taxon>Eukaryota</taxon>
        <taxon>Fungi</taxon>
        <taxon>Dikarya</taxon>
        <taxon>Ascomycota</taxon>
        <taxon>Pezizomycotina</taxon>
        <taxon>Eurotiomycetes</taxon>
        <taxon>Chaetothyriomycetidae</taxon>
        <taxon>Chaetothyriales</taxon>
        <taxon>Cyphellophoraceae</taxon>
        <taxon>Cyphellophora</taxon>
    </lineage>
</organism>
<dbReference type="RefSeq" id="XP_017997243.1">
    <property type="nucleotide sequence ID" value="XM_018141339.1"/>
</dbReference>
<keyword evidence="4" id="KW-1185">Reference proteome</keyword>
<reference evidence="3 4" key="1">
    <citation type="submission" date="2015-06" db="EMBL/GenBank/DDBJ databases">
        <title>Draft genome of the ant-associated black yeast Phialophora attae CBS 131958.</title>
        <authorList>
            <person name="Moreno L.F."/>
            <person name="Stielow B.J."/>
            <person name="de Hoog S."/>
            <person name="Vicente V.A."/>
            <person name="Weiss V.A."/>
            <person name="de Vries M."/>
            <person name="Cruz L.M."/>
            <person name="Souza E.M."/>
        </authorList>
    </citation>
    <scope>NUCLEOTIDE SEQUENCE [LARGE SCALE GENOMIC DNA]</scope>
    <source>
        <strain evidence="3 4">CBS 131958</strain>
    </source>
</reference>
<proteinExistence type="predicted"/>
<keyword evidence="2" id="KW-0812">Transmembrane</keyword>
<feature type="region of interest" description="Disordered" evidence="1">
    <location>
        <begin position="71"/>
        <end position="107"/>
    </location>
</feature>
<sequence>MGNAFSEIFLPIFCTLFIGVIIACVWPRLPKRRQNCITYGSQDSTELANIATNSADINRISTALAFPPNPAVRVFDGPPRSAHSARRREDLEAQNQDPFRDPPSYNHSVASFRTATTAGSEYYHQDCPHTTTVYPRAIAPEPASYPNFSTPTRQPRMSSSPNTFSTPSRSTTAPSVPHPQIPPRAHILPQPEPRSAGRAPSLAPQLAKFPIPDLMRPMESHYPRALPTSSSSHRHLHPNKLFSNLSLHNSSTAATTTAPAEASSSPVLPSISPILAARDASFETTMSPISSIHEEDSGGAAGGVDIRASSVYSRNEEGKPVRGAPGGAEWI</sequence>
<dbReference type="EMBL" id="LFJN01000025">
    <property type="protein sequence ID" value="KPI37280.1"/>
    <property type="molecule type" value="Genomic_DNA"/>
</dbReference>
<dbReference type="GeneID" id="28733219"/>
<evidence type="ECO:0000256" key="1">
    <source>
        <dbReference type="SAM" id="MobiDB-lite"/>
    </source>
</evidence>
<dbReference type="VEuPathDB" id="FungiDB:AB675_1447"/>
<evidence type="ECO:0000313" key="3">
    <source>
        <dbReference type="EMBL" id="KPI37280.1"/>
    </source>
</evidence>
<feature type="compositionally biased region" description="Polar residues" evidence="1">
    <location>
        <begin position="146"/>
        <end position="174"/>
    </location>
</feature>
<feature type="region of interest" description="Disordered" evidence="1">
    <location>
        <begin position="140"/>
        <end position="201"/>
    </location>
</feature>
<keyword evidence="2" id="KW-1133">Transmembrane helix</keyword>
<dbReference type="Proteomes" id="UP000038010">
    <property type="component" value="Unassembled WGS sequence"/>
</dbReference>
<evidence type="ECO:0000256" key="2">
    <source>
        <dbReference type="SAM" id="Phobius"/>
    </source>
</evidence>
<feature type="region of interest" description="Disordered" evidence="1">
    <location>
        <begin position="310"/>
        <end position="331"/>
    </location>
</feature>
<protein>
    <submittedName>
        <fullName evidence="3">Uncharacterized protein</fullName>
    </submittedName>
</protein>
<accession>A0A0N1NWX5</accession>
<dbReference type="AlphaFoldDB" id="A0A0N1NWX5"/>
<evidence type="ECO:0000313" key="4">
    <source>
        <dbReference type="Proteomes" id="UP000038010"/>
    </source>
</evidence>
<dbReference type="OrthoDB" id="10678933at2759"/>